<organism evidence="2 3">
    <name type="scientific">Legionella impletisoli</name>
    <dbReference type="NCBI Taxonomy" id="343510"/>
    <lineage>
        <taxon>Bacteria</taxon>
        <taxon>Pseudomonadati</taxon>
        <taxon>Pseudomonadota</taxon>
        <taxon>Gammaproteobacteria</taxon>
        <taxon>Legionellales</taxon>
        <taxon>Legionellaceae</taxon>
        <taxon>Legionella</taxon>
    </lineage>
</organism>
<feature type="domain" description="HTH cro/C1-type" evidence="1">
    <location>
        <begin position="75"/>
        <end position="128"/>
    </location>
</feature>
<dbReference type="CDD" id="cd00093">
    <property type="entry name" value="HTH_XRE"/>
    <property type="match status" value="1"/>
</dbReference>
<dbReference type="Gene3D" id="3.10.20.860">
    <property type="match status" value="1"/>
</dbReference>
<dbReference type="EMBL" id="BMOB01000003">
    <property type="protein sequence ID" value="GGI82448.1"/>
    <property type="molecule type" value="Genomic_DNA"/>
</dbReference>
<dbReference type="InterPro" id="IPR001387">
    <property type="entry name" value="Cro/C1-type_HTH"/>
</dbReference>
<keyword evidence="3" id="KW-1185">Reference proteome</keyword>
<evidence type="ECO:0000313" key="3">
    <source>
        <dbReference type="Proteomes" id="UP000630149"/>
    </source>
</evidence>
<accession>A0A917JSK0</accession>
<reference evidence="2" key="2">
    <citation type="submission" date="2020-09" db="EMBL/GenBank/DDBJ databases">
        <authorList>
            <person name="Sun Q."/>
            <person name="Ohkuma M."/>
        </authorList>
    </citation>
    <scope>NUCLEOTIDE SEQUENCE</scope>
    <source>
        <strain evidence="2">JCM 13919</strain>
    </source>
</reference>
<dbReference type="GO" id="GO:0003677">
    <property type="term" value="F:DNA binding"/>
    <property type="evidence" value="ECO:0007669"/>
    <property type="project" value="InterPro"/>
</dbReference>
<gene>
    <name evidence="2" type="primary">mqsA</name>
    <name evidence="2" type="ORF">GCM10007966_08800</name>
</gene>
<dbReference type="Proteomes" id="UP000630149">
    <property type="component" value="Unassembled WGS sequence"/>
</dbReference>
<dbReference type="AlphaFoldDB" id="A0A917JSK0"/>
<proteinExistence type="predicted"/>
<dbReference type="InterPro" id="IPR032758">
    <property type="entry name" value="MqsA/HigA-2"/>
</dbReference>
<dbReference type="SUPFAM" id="SSF47413">
    <property type="entry name" value="lambda repressor-like DNA-binding domains"/>
    <property type="match status" value="1"/>
</dbReference>
<dbReference type="RefSeq" id="WP_131776186.1">
    <property type="nucleotide sequence ID" value="NZ_BMOB01000003.1"/>
</dbReference>
<dbReference type="InterPro" id="IPR010982">
    <property type="entry name" value="Lambda_DNA-bd_dom_sf"/>
</dbReference>
<name>A0A917JSK0_9GAMM</name>
<dbReference type="Pfam" id="PF15731">
    <property type="entry name" value="MqsA_antitoxin"/>
    <property type="match status" value="1"/>
</dbReference>
<dbReference type="InterPro" id="IPR022453">
    <property type="entry name" value="Znf_MqsA-type"/>
</dbReference>
<sequence length="140" mass="15635">MNYATCDICGEDKAHHKIKPVNYTYKGHDFTIEQPAIWCEACGEGILTPEDNKAIQAEIQTHKAKIDGILAPSEIQKIRKTLNLTQKEASNLFGGGVNAFNRYEKGVNSIPKPLSLLLTILKNHPDQLNEITGEIQRYNS</sequence>
<evidence type="ECO:0000259" key="1">
    <source>
        <dbReference type="PROSITE" id="PS50943"/>
    </source>
</evidence>
<dbReference type="PROSITE" id="PS50943">
    <property type="entry name" value="HTH_CROC1"/>
    <property type="match status" value="1"/>
</dbReference>
<dbReference type="NCBIfam" id="TIGR03830">
    <property type="entry name" value="CxxCG_CxxCG_HTH"/>
    <property type="match status" value="1"/>
</dbReference>
<dbReference type="InterPro" id="IPR022452">
    <property type="entry name" value="MqsA"/>
</dbReference>
<dbReference type="NCBIfam" id="TIGR03831">
    <property type="entry name" value="YgiT_finger"/>
    <property type="match status" value="1"/>
</dbReference>
<evidence type="ECO:0000313" key="2">
    <source>
        <dbReference type="EMBL" id="GGI82448.1"/>
    </source>
</evidence>
<dbReference type="OrthoDB" id="7349669at2"/>
<protein>
    <submittedName>
        <fullName evidence="2">Antitoxin MqsA</fullName>
    </submittedName>
</protein>
<dbReference type="Gene3D" id="1.10.260.40">
    <property type="entry name" value="lambda repressor-like DNA-binding domains"/>
    <property type="match status" value="1"/>
</dbReference>
<comment type="caution">
    <text evidence="2">The sequence shown here is derived from an EMBL/GenBank/DDBJ whole genome shotgun (WGS) entry which is preliminary data.</text>
</comment>
<reference evidence="2" key="1">
    <citation type="journal article" date="2014" name="Int. J. Syst. Evol. Microbiol.">
        <title>Complete genome sequence of Corynebacterium casei LMG S-19264T (=DSM 44701T), isolated from a smear-ripened cheese.</title>
        <authorList>
            <consortium name="US DOE Joint Genome Institute (JGI-PGF)"/>
            <person name="Walter F."/>
            <person name="Albersmeier A."/>
            <person name="Kalinowski J."/>
            <person name="Ruckert C."/>
        </authorList>
    </citation>
    <scope>NUCLEOTIDE SEQUENCE</scope>
    <source>
        <strain evidence="2">JCM 13919</strain>
    </source>
</reference>